<evidence type="ECO:0000313" key="3">
    <source>
        <dbReference type="Proteomes" id="UP000535437"/>
    </source>
</evidence>
<organism evidence="2 3">
    <name type="scientific">Nesterenkonia xinjiangensis</name>
    <dbReference type="NCBI Taxonomy" id="225327"/>
    <lineage>
        <taxon>Bacteria</taxon>
        <taxon>Bacillati</taxon>
        <taxon>Actinomycetota</taxon>
        <taxon>Actinomycetes</taxon>
        <taxon>Micrococcales</taxon>
        <taxon>Micrococcaceae</taxon>
        <taxon>Nesterenkonia</taxon>
    </lineage>
</organism>
<keyword evidence="3" id="KW-1185">Reference proteome</keyword>
<dbReference type="RefSeq" id="WP_179542021.1">
    <property type="nucleotide sequence ID" value="NZ_BAAALL010000005.1"/>
</dbReference>
<comment type="caution">
    <text evidence="2">The sequence shown here is derived from an EMBL/GenBank/DDBJ whole genome shotgun (WGS) entry which is preliminary data.</text>
</comment>
<gene>
    <name evidence="2" type="ORF">HNR09_002129</name>
</gene>
<dbReference type="AlphaFoldDB" id="A0A7Z0GPI5"/>
<dbReference type="Proteomes" id="UP000535437">
    <property type="component" value="Unassembled WGS sequence"/>
</dbReference>
<evidence type="ECO:0000313" key="2">
    <source>
        <dbReference type="EMBL" id="NYJ78718.1"/>
    </source>
</evidence>
<feature type="transmembrane region" description="Helical" evidence="1">
    <location>
        <begin position="88"/>
        <end position="108"/>
    </location>
</feature>
<evidence type="ECO:0000256" key="1">
    <source>
        <dbReference type="SAM" id="Phobius"/>
    </source>
</evidence>
<name>A0A7Z0GPI5_9MICC</name>
<proteinExistence type="predicted"/>
<protein>
    <submittedName>
        <fullName evidence="2">Uncharacterized protein</fullName>
    </submittedName>
</protein>
<sequence length="122" mass="12689">MPRITVGLGGILILLGIIAYAATSFASVTALIPAFLGLVLLVSGLIGFKNAKIGIHIALVVALLGAIGTSMNVMQLGALFAGDAERPAAVIVSTVTFVLLIVYIVVGVRSFIRARRWKNTEA</sequence>
<feature type="transmembrane region" description="Helical" evidence="1">
    <location>
        <begin position="31"/>
        <end position="48"/>
    </location>
</feature>
<keyword evidence="1" id="KW-0812">Transmembrane</keyword>
<keyword evidence="1" id="KW-0472">Membrane</keyword>
<dbReference type="EMBL" id="JACCFY010000001">
    <property type="protein sequence ID" value="NYJ78718.1"/>
    <property type="molecule type" value="Genomic_DNA"/>
</dbReference>
<keyword evidence="1" id="KW-1133">Transmembrane helix</keyword>
<feature type="transmembrane region" description="Helical" evidence="1">
    <location>
        <begin position="55"/>
        <end position="82"/>
    </location>
</feature>
<reference evidence="2 3" key="1">
    <citation type="submission" date="2020-07" db="EMBL/GenBank/DDBJ databases">
        <title>Sequencing the genomes of 1000 actinobacteria strains.</title>
        <authorList>
            <person name="Klenk H.-P."/>
        </authorList>
    </citation>
    <scope>NUCLEOTIDE SEQUENCE [LARGE SCALE GENOMIC DNA]</scope>
    <source>
        <strain evidence="2 3">DSM 15475</strain>
    </source>
</reference>
<accession>A0A7Z0GPI5</accession>